<feature type="transmembrane region" description="Helical" evidence="1">
    <location>
        <begin position="6"/>
        <end position="29"/>
    </location>
</feature>
<keyword evidence="2" id="KW-0496">Mitochondrion</keyword>
<reference evidence="2" key="1">
    <citation type="journal article" date="2006" name="Front. Zool.">
        <title>The complete sequences and gene organisation of the mitochondrial genomes of the heterodont bivalves Acanthocardia tuberculata and Hiatella arctica--and the first record for a putative Atpase subunit 8 gene in marine bivalves.</title>
        <authorList>
            <person name="Dreyer H."/>
            <person name="Steiner G."/>
        </authorList>
    </citation>
    <scope>NUCLEOTIDE SEQUENCE</scope>
</reference>
<dbReference type="AlphaFoldDB" id="Q06SB7"/>
<accession>Q06SB7</accession>
<sequence length="53" mass="6292">MPLVMPMAYVLMFLAFNWVILSLIVYFWWASKRPYDFMNLSAYNFSSSSILKS</sequence>
<keyword evidence="1" id="KW-1133">Transmembrane helix</keyword>
<dbReference type="EMBL" id="DQ632742">
    <property type="protein sequence ID" value="ABF60121.1"/>
    <property type="molecule type" value="Genomic_DNA"/>
</dbReference>
<organism evidence="2">
    <name type="scientific">Hiatella arctica</name>
    <dbReference type="NCBI Taxonomy" id="120431"/>
    <lineage>
        <taxon>Eukaryota</taxon>
        <taxon>Metazoa</taxon>
        <taxon>Spiralia</taxon>
        <taxon>Lophotrochozoa</taxon>
        <taxon>Mollusca</taxon>
        <taxon>Bivalvia</taxon>
        <taxon>Autobranchia</taxon>
        <taxon>Heteroconchia</taxon>
        <taxon>Euheterodonta</taxon>
        <taxon>Imparidentia</taxon>
        <taxon>Adapedonta</taxon>
        <taxon>Hiatelloidea</taxon>
        <taxon>Hiatellidae</taxon>
        <taxon>Hiatella</taxon>
    </lineage>
</organism>
<evidence type="ECO:0000313" key="2">
    <source>
        <dbReference type="EMBL" id="ABF60121.1"/>
    </source>
</evidence>
<keyword evidence="1" id="KW-0812">Transmembrane</keyword>
<protein>
    <submittedName>
        <fullName evidence="2">ATP synthase F0 subunit 8</fullName>
    </submittedName>
</protein>
<evidence type="ECO:0000256" key="1">
    <source>
        <dbReference type="SAM" id="Phobius"/>
    </source>
</evidence>
<keyword evidence="1" id="KW-0472">Membrane</keyword>
<gene>
    <name evidence="2" type="primary">ATP8</name>
</gene>
<geneLocation type="mitochondrion" evidence="2"/>
<proteinExistence type="predicted"/>
<name>Q06SB7_9BIVA</name>